<feature type="domain" description="HTH marR-type" evidence="4">
    <location>
        <begin position="5"/>
        <end position="139"/>
    </location>
</feature>
<dbReference type="RefSeq" id="WP_217681892.1">
    <property type="nucleotide sequence ID" value="NZ_JAHRGL010000030.1"/>
</dbReference>
<dbReference type="NCBIfam" id="TIGR02337">
    <property type="entry name" value="HpaR"/>
    <property type="match status" value="1"/>
</dbReference>
<dbReference type="InterPro" id="IPR000835">
    <property type="entry name" value="HTH_MarR-typ"/>
</dbReference>
<accession>A0ABS6MYV8</accession>
<evidence type="ECO:0000259" key="4">
    <source>
        <dbReference type="PROSITE" id="PS50995"/>
    </source>
</evidence>
<keyword evidence="1" id="KW-0805">Transcription regulation</keyword>
<proteinExistence type="predicted"/>
<dbReference type="PROSITE" id="PS01117">
    <property type="entry name" value="HTH_MARR_1"/>
    <property type="match status" value="1"/>
</dbReference>
<dbReference type="InterPro" id="IPR039422">
    <property type="entry name" value="MarR/SlyA-like"/>
</dbReference>
<dbReference type="SMART" id="SM00347">
    <property type="entry name" value="HTH_MARR"/>
    <property type="match status" value="1"/>
</dbReference>
<evidence type="ECO:0000256" key="2">
    <source>
        <dbReference type="ARBA" id="ARBA00023125"/>
    </source>
</evidence>
<dbReference type="Pfam" id="PF01047">
    <property type="entry name" value="MarR"/>
    <property type="match status" value="1"/>
</dbReference>
<evidence type="ECO:0000256" key="3">
    <source>
        <dbReference type="ARBA" id="ARBA00023163"/>
    </source>
</evidence>
<evidence type="ECO:0000313" key="5">
    <source>
        <dbReference type="EMBL" id="MBV2133442.1"/>
    </source>
</evidence>
<protein>
    <submittedName>
        <fullName evidence="5">Homoprotocatechuate degradation operon regulator HpaR</fullName>
    </submittedName>
</protein>
<sequence>MHKSQPSLIQALLQAREAALGFFRPLLNQYELTEQQWRVIRILSQPRRDELESHQLAEQACILRPSLTGVLVRLERDGLVRRWKPASDRRRLCVSLTAKGVALFEEMSSEMTRLYKDIQRQFGAENFRTLMRLLQDLGKIDPAMPGGRSA</sequence>
<dbReference type="PANTHER" id="PTHR33164">
    <property type="entry name" value="TRANSCRIPTIONAL REGULATOR, MARR FAMILY"/>
    <property type="match status" value="1"/>
</dbReference>
<dbReference type="InterPro" id="IPR023187">
    <property type="entry name" value="Tscrpt_reg_MarR-type_CS"/>
</dbReference>
<comment type="caution">
    <text evidence="5">The sequence shown here is derived from an EMBL/GenBank/DDBJ whole genome shotgun (WGS) entry which is preliminary data.</text>
</comment>
<dbReference type="Proteomes" id="UP000813068">
    <property type="component" value="Unassembled WGS sequence"/>
</dbReference>
<organism evidence="5 6">
    <name type="scientific">Geopseudomonas aromaticivorans</name>
    <dbReference type="NCBI Taxonomy" id="2849492"/>
    <lineage>
        <taxon>Bacteria</taxon>
        <taxon>Pseudomonadati</taxon>
        <taxon>Pseudomonadota</taxon>
        <taxon>Gammaproteobacteria</taxon>
        <taxon>Pseudomonadales</taxon>
        <taxon>Pseudomonadaceae</taxon>
        <taxon>Geopseudomonas</taxon>
    </lineage>
</organism>
<evidence type="ECO:0000256" key="1">
    <source>
        <dbReference type="ARBA" id="ARBA00023015"/>
    </source>
</evidence>
<gene>
    <name evidence="5" type="primary">hpaR</name>
    <name evidence="5" type="ORF">KRX52_11645</name>
</gene>
<keyword evidence="2" id="KW-0238">DNA-binding</keyword>
<name>A0ABS6MYV8_9GAMM</name>
<evidence type="ECO:0000313" key="6">
    <source>
        <dbReference type="Proteomes" id="UP000813068"/>
    </source>
</evidence>
<dbReference type="InterPro" id="IPR012712">
    <property type="entry name" value="HpaR/FarR"/>
</dbReference>
<dbReference type="PROSITE" id="PS50995">
    <property type="entry name" value="HTH_MARR_2"/>
    <property type="match status" value="1"/>
</dbReference>
<reference evidence="5 6" key="1">
    <citation type="submission" date="2021-06" db="EMBL/GenBank/DDBJ databases">
        <title>Differences between aerobic and microaerobic xylene degrading microbial communities.</title>
        <authorList>
            <person name="Banerjee S."/>
            <person name="Tancsics A."/>
        </authorList>
    </citation>
    <scope>NUCLEOTIDE SEQUENCE [LARGE SCALE GENOMIC DNA]</scope>
    <source>
        <strain evidence="5 6">MAP12</strain>
    </source>
</reference>
<keyword evidence="6" id="KW-1185">Reference proteome</keyword>
<keyword evidence="3" id="KW-0804">Transcription</keyword>
<dbReference type="PANTHER" id="PTHR33164:SF13">
    <property type="entry name" value="4-HYDROXYPHENYLACETATE CATABOLISM PROTEIN"/>
    <property type="match status" value="1"/>
</dbReference>
<dbReference type="EMBL" id="JAHRGL010000030">
    <property type="protein sequence ID" value="MBV2133442.1"/>
    <property type="molecule type" value="Genomic_DNA"/>
</dbReference>